<dbReference type="AlphaFoldDB" id="A0A814LZZ1"/>
<gene>
    <name evidence="14" type="ORF">CJN711_LOCUS5737</name>
    <name evidence="15" type="ORF">KQP761_LOCUS7375</name>
</gene>
<dbReference type="InterPro" id="IPR003131">
    <property type="entry name" value="T1-type_BTB"/>
</dbReference>
<keyword evidence="4 12" id="KW-0812">Transmembrane</keyword>
<evidence type="ECO:0000313" key="16">
    <source>
        <dbReference type="Proteomes" id="UP000663855"/>
    </source>
</evidence>
<protein>
    <recommendedName>
        <fullName evidence="13">BTB domain-containing protein</fullName>
    </recommendedName>
</protein>
<evidence type="ECO:0000313" key="14">
    <source>
        <dbReference type="EMBL" id="CAF1071436.1"/>
    </source>
</evidence>
<dbReference type="GO" id="GO:0008076">
    <property type="term" value="C:voltage-gated potassium channel complex"/>
    <property type="evidence" value="ECO:0007669"/>
    <property type="project" value="InterPro"/>
</dbReference>
<dbReference type="PANTHER" id="PTHR11537">
    <property type="entry name" value="VOLTAGE-GATED POTASSIUM CHANNEL"/>
    <property type="match status" value="1"/>
</dbReference>
<dbReference type="EMBL" id="CAJNOV010001634">
    <property type="protein sequence ID" value="CAF1071436.1"/>
    <property type="molecule type" value="Genomic_DNA"/>
</dbReference>
<organism evidence="14 16">
    <name type="scientific">Rotaria magnacalcarata</name>
    <dbReference type="NCBI Taxonomy" id="392030"/>
    <lineage>
        <taxon>Eukaryota</taxon>
        <taxon>Metazoa</taxon>
        <taxon>Spiralia</taxon>
        <taxon>Gnathifera</taxon>
        <taxon>Rotifera</taxon>
        <taxon>Eurotatoria</taxon>
        <taxon>Bdelloidea</taxon>
        <taxon>Philodinida</taxon>
        <taxon>Philodinidae</taxon>
        <taxon>Rotaria</taxon>
    </lineage>
</organism>
<evidence type="ECO:0000256" key="2">
    <source>
        <dbReference type="ARBA" id="ARBA00022448"/>
    </source>
</evidence>
<dbReference type="SMART" id="SM00225">
    <property type="entry name" value="BTB"/>
    <property type="match status" value="1"/>
</dbReference>
<evidence type="ECO:0000256" key="8">
    <source>
        <dbReference type="ARBA" id="ARBA00022989"/>
    </source>
</evidence>
<dbReference type="Proteomes" id="UP000663834">
    <property type="component" value="Unassembled WGS sequence"/>
</dbReference>
<reference evidence="14" key="1">
    <citation type="submission" date="2021-02" db="EMBL/GenBank/DDBJ databases">
        <authorList>
            <person name="Nowell W R."/>
        </authorList>
    </citation>
    <scope>NUCLEOTIDE SEQUENCE</scope>
</reference>
<feature type="transmembrane region" description="Helical" evidence="12">
    <location>
        <begin position="353"/>
        <end position="373"/>
    </location>
</feature>
<feature type="transmembrane region" description="Helical" evidence="12">
    <location>
        <begin position="523"/>
        <end position="551"/>
    </location>
</feature>
<dbReference type="InterPro" id="IPR000210">
    <property type="entry name" value="BTB/POZ_dom"/>
</dbReference>
<keyword evidence="10 12" id="KW-0472">Membrane</keyword>
<keyword evidence="7" id="KW-0630">Potassium</keyword>
<keyword evidence="2" id="KW-0813">Transport</keyword>
<dbReference type="EMBL" id="CAJNOW010002499">
    <property type="protein sequence ID" value="CAF1353777.1"/>
    <property type="molecule type" value="Genomic_DNA"/>
</dbReference>
<keyword evidence="3" id="KW-0633">Potassium transport</keyword>
<dbReference type="Gene3D" id="1.10.287.70">
    <property type="match status" value="1"/>
</dbReference>
<feature type="transmembrane region" description="Helical" evidence="12">
    <location>
        <begin position="316"/>
        <end position="341"/>
    </location>
</feature>
<dbReference type="InterPro" id="IPR003968">
    <property type="entry name" value="K_chnl_volt-dep_Kv"/>
</dbReference>
<dbReference type="Gene3D" id="3.30.710.10">
    <property type="entry name" value="Potassium Channel Kv1.1, Chain A"/>
    <property type="match status" value="1"/>
</dbReference>
<evidence type="ECO:0000313" key="15">
    <source>
        <dbReference type="EMBL" id="CAF1353777.1"/>
    </source>
</evidence>
<dbReference type="PANTHER" id="PTHR11537:SF113">
    <property type="entry name" value="POTASSIUM VOLTAGE-GATED CHANNEL PROTEIN SHAKER"/>
    <property type="match status" value="1"/>
</dbReference>
<keyword evidence="8 12" id="KW-1133">Transmembrane helix</keyword>
<keyword evidence="5" id="KW-0631">Potassium channel</keyword>
<dbReference type="GO" id="GO:0051260">
    <property type="term" value="P:protein homooligomerization"/>
    <property type="evidence" value="ECO:0007669"/>
    <property type="project" value="InterPro"/>
</dbReference>
<evidence type="ECO:0000256" key="6">
    <source>
        <dbReference type="ARBA" id="ARBA00022882"/>
    </source>
</evidence>
<evidence type="ECO:0000256" key="1">
    <source>
        <dbReference type="ARBA" id="ARBA00004141"/>
    </source>
</evidence>
<comment type="caution">
    <text evidence="14">The sequence shown here is derived from an EMBL/GenBank/DDBJ whole genome shotgun (WGS) entry which is preliminary data.</text>
</comment>
<dbReference type="PRINTS" id="PR01491">
    <property type="entry name" value="KVCHANNEL"/>
</dbReference>
<keyword evidence="9" id="KW-0406">Ion transport</keyword>
<dbReference type="PRINTS" id="PR00169">
    <property type="entry name" value="KCHANNEL"/>
</dbReference>
<dbReference type="InterPro" id="IPR011333">
    <property type="entry name" value="SKP1/BTB/POZ_sf"/>
</dbReference>
<dbReference type="OrthoDB" id="10025005at2759"/>
<dbReference type="FunFam" id="1.20.120.350:FF:000074">
    <property type="entry name" value="SHaW family of potassium channels"/>
    <property type="match status" value="1"/>
</dbReference>
<accession>A0A814LZZ1</accession>
<evidence type="ECO:0000256" key="12">
    <source>
        <dbReference type="SAM" id="Phobius"/>
    </source>
</evidence>
<dbReference type="GO" id="GO:0001508">
    <property type="term" value="P:action potential"/>
    <property type="evidence" value="ECO:0007669"/>
    <property type="project" value="TreeGrafter"/>
</dbReference>
<feature type="domain" description="BTB" evidence="13">
    <location>
        <begin position="109"/>
        <end position="209"/>
    </location>
</feature>
<dbReference type="InterPro" id="IPR028325">
    <property type="entry name" value="VG_K_chnl"/>
</dbReference>
<feature type="transmembrane region" description="Helical" evidence="12">
    <location>
        <begin position="425"/>
        <end position="446"/>
    </location>
</feature>
<evidence type="ECO:0000256" key="4">
    <source>
        <dbReference type="ARBA" id="ARBA00022692"/>
    </source>
</evidence>
<evidence type="ECO:0000259" key="13">
    <source>
        <dbReference type="SMART" id="SM00225"/>
    </source>
</evidence>
<keyword evidence="11" id="KW-0407">Ion channel</keyword>
<dbReference type="Proteomes" id="UP000663855">
    <property type="component" value="Unassembled WGS sequence"/>
</dbReference>
<dbReference type="InterPro" id="IPR005821">
    <property type="entry name" value="Ion_trans_dom"/>
</dbReference>
<evidence type="ECO:0000256" key="9">
    <source>
        <dbReference type="ARBA" id="ARBA00023065"/>
    </source>
</evidence>
<dbReference type="Pfam" id="PF02214">
    <property type="entry name" value="BTB_2"/>
    <property type="match status" value="1"/>
</dbReference>
<keyword evidence="6" id="KW-0851">Voltage-gated channel</keyword>
<evidence type="ECO:0000256" key="11">
    <source>
        <dbReference type="ARBA" id="ARBA00023303"/>
    </source>
</evidence>
<evidence type="ECO:0000256" key="5">
    <source>
        <dbReference type="ARBA" id="ARBA00022826"/>
    </source>
</evidence>
<dbReference type="Gene3D" id="1.20.120.350">
    <property type="entry name" value="Voltage-gated potassium channels. Chain C"/>
    <property type="match status" value="1"/>
</dbReference>
<dbReference type="SUPFAM" id="SSF54695">
    <property type="entry name" value="POZ domain"/>
    <property type="match status" value="1"/>
</dbReference>
<name>A0A814LZZ1_9BILA</name>
<dbReference type="Pfam" id="PF00520">
    <property type="entry name" value="Ion_trans"/>
    <property type="match status" value="1"/>
</dbReference>
<dbReference type="SUPFAM" id="SSF81324">
    <property type="entry name" value="Voltage-gated potassium channels"/>
    <property type="match status" value="1"/>
</dbReference>
<evidence type="ECO:0000256" key="7">
    <source>
        <dbReference type="ARBA" id="ARBA00022958"/>
    </source>
</evidence>
<proteinExistence type="predicted"/>
<sequence length="670" mass="76775">MDFNRIGNGAVYKPTILTDVVPSSSAAIGYLINNPIDDYPTSSAQDSGCYSSTADELHLMSSHVLNSNNGVKHHRHHHNSKQCKSAIDQTATDQNQNRNHQQSGNEPFDKVVINVSGLRFESRASTLQRYPHTLLGDRQRRSHYFDPMSNEYFFERHRSSFEAVLYFYQSGGRLARPENISAEIFLEEIKFFDLGMSVFLLRSRYSTKGKKFCPCILGEEVLKRYRKQEGYVEEIPVERPINELQRAVWEAFECPESSNIARVVAIISIVMIIVSIASFIIETLPSIRNDPSMSLENNVNNTHHFSSLPPGNEGRLFWIFFIIETICVTWFSFEFVCRLLVAPSKFAFIKNGPNIIDVVSIIPYFIQLIGLIYQKKDNTMPGFSSTLTVLRIVRLVRVFRIFKLSRHFKGLQVLALTFLASWKELLLLMFFLFIIVIVFSSFMYFVEADYSSTPHTRPPNHISSTSISCPPSINCHSTYDQNFVTTQANSQFASIPDSFWFAIITMTTVGYGDYVPRTTLGKVIGAACAITGVLTIALPVPIIVSNFTYFYQRQMEDNERQYQARQKAQAATQLALEKRQLYSLNDKDHGPEYNEWETTLNEPDYSDYREITHAVTKKLVHNVYFKAFRGSKKITPTMRYQSLPPSATPYQITHRIYQMADDKNEMDLMN</sequence>
<dbReference type="InterPro" id="IPR027359">
    <property type="entry name" value="Volt_channel_dom_sf"/>
</dbReference>
<dbReference type="GO" id="GO:0005251">
    <property type="term" value="F:delayed rectifier potassium channel activity"/>
    <property type="evidence" value="ECO:0007669"/>
    <property type="project" value="TreeGrafter"/>
</dbReference>
<feature type="transmembrane region" description="Helical" evidence="12">
    <location>
        <begin position="260"/>
        <end position="281"/>
    </location>
</feature>
<comment type="subcellular location">
    <subcellularLocation>
        <location evidence="1">Membrane</location>
        <topology evidence="1">Multi-pass membrane protein</topology>
    </subcellularLocation>
</comment>
<evidence type="ECO:0000256" key="10">
    <source>
        <dbReference type="ARBA" id="ARBA00023136"/>
    </source>
</evidence>
<evidence type="ECO:0000256" key="3">
    <source>
        <dbReference type="ARBA" id="ARBA00022538"/>
    </source>
</evidence>